<dbReference type="PANTHER" id="PTHR23236">
    <property type="entry name" value="EUKARYOTIC TRANSLATION INITIATION FACTOR 4B/4H"/>
    <property type="match status" value="1"/>
</dbReference>
<protein>
    <recommendedName>
        <fullName evidence="4">RRM domain-containing protein</fullName>
    </recommendedName>
</protein>
<dbReference type="SUPFAM" id="SSF54928">
    <property type="entry name" value="RNA-binding domain, RBD"/>
    <property type="match status" value="1"/>
</dbReference>
<evidence type="ECO:0000259" key="4">
    <source>
        <dbReference type="PROSITE" id="PS50102"/>
    </source>
</evidence>
<dbReference type="Proteomes" id="UP001162131">
    <property type="component" value="Unassembled WGS sequence"/>
</dbReference>
<dbReference type="GO" id="GO:0008143">
    <property type="term" value="F:poly(A) binding"/>
    <property type="evidence" value="ECO:0007669"/>
    <property type="project" value="TreeGrafter"/>
</dbReference>
<gene>
    <name evidence="5" type="ORF">BSTOLATCC_MIC13056</name>
</gene>
<dbReference type="PROSITE" id="PS50102">
    <property type="entry name" value="RRM"/>
    <property type="match status" value="1"/>
</dbReference>
<proteinExistence type="predicted"/>
<name>A0AAU9IQ43_9CILI</name>
<accession>A0AAU9IQ43</accession>
<dbReference type="InterPro" id="IPR035979">
    <property type="entry name" value="RBD_domain_sf"/>
</dbReference>
<dbReference type="PANTHER" id="PTHR23236:SF12">
    <property type="entry name" value="EUKARYOTIC INITIATION FACTOR 4B-RELATED"/>
    <property type="match status" value="1"/>
</dbReference>
<dbReference type="InterPro" id="IPR000504">
    <property type="entry name" value="RRM_dom"/>
</dbReference>
<dbReference type="SMART" id="SM00360">
    <property type="entry name" value="RRM"/>
    <property type="match status" value="1"/>
</dbReference>
<keyword evidence="1 2" id="KW-0694">RNA-binding</keyword>
<evidence type="ECO:0000256" key="2">
    <source>
        <dbReference type="PROSITE-ProRule" id="PRU00176"/>
    </source>
</evidence>
<feature type="compositionally biased region" description="Basic and acidic residues" evidence="3">
    <location>
        <begin position="1"/>
        <end position="16"/>
    </location>
</feature>
<dbReference type="Gene3D" id="3.30.70.330">
    <property type="match status" value="1"/>
</dbReference>
<organism evidence="5 6">
    <name type="scientific">Blepharisma stoltei</name>
    <dbReference type="NCBI Taxonomy" id="1481888"/>
    <lineage>
        <taxon>Eukaryota</taxon>
        <taxon>Sar</taxon>
        <taxon>Alveolata</taxon>
        <taxon>Ciliophora</taxon>
        <taxon>Postciliodesmatophora</taxon>
        <taxon>Heterotrichea</taxon>
        <taxon>Heterotrichida</taxon>
        <taxon>Blepharismidae</taxon>
        <taxon>Blepharisma</taxon>
    </lineage>
</organism>
<feature type="domain" description="RRM" evidence="4">
    <location>
        <begin position="38"/>
        <end position="115"/>
    </location>
</feature>
<reference evidence="5" key="1">
    <citation type="submission" date="2021-09" db="EMBL/GenBank/DDBJ databases">
        <authorList>
            <consortium name="AG Swart"/>
            <person name="Singh M."/>
            <person name="Singh A."/>
            <person name="Seah K."/>
            <person name="Emmerich C."/>
        </authorList>
    </citation>
    <scope>NUCLEOTIDE SEQUENCE</scope>
    <source>
        <strain evidence="5">ATCC30299</strain>
    </source>
</reference>
<evidence type="ECO:0000256" key="3">
    <source>
        <dbReference type="SAM" id="MobiDB-lite"/>
    </source>
</evidence>
<feature type="compositionally biased region" description="Basic and acidic residues" evidence="3">
    <location>
        <begin position="25"/>
        <end position="35"/>
    </location>
</feature>
<dbReference type="AlphaFoldDB" id="A0AAU9IQ43"/>
<comment type="caution">
    <text evidence="5">The sequence shown here is derived from an EMBL/GenBank/DDBJ whole genome shotgun (WGS) entry which is preliminary data.</text>
</comment>
<dbReference type="Pfam" id="PF00076">
    <property type="entry name" value="RRM_1"/>
    <property type="match status" value="1"/>
</dbReference>
<dbReference type="InterPro" id="IPR012677">
    <property type="entry name" value="Nucleotide-bd_a/b_plait_sf"/>
</dbReference>
<evidence type="ECO:0000313" key="6">
    <source>
        <dbReference type="Proteomes" id="UP001162131"/>
    </source>
</evidence>
<sequence length="149" mass="17145">MDESKPQPNDDAKNTPEKSQSSPEENLKPHEVEEIDNRSIFVGNVDFSTSTEELRDVFKGCGNIERVTIPIDKFSQIPKGYAYIEFSDQSGVLKAQSLNEKSFKGRKLKVMPKRTNLPGHNKSRPRFRGSFRGSFAYGRSRYSRFRPYY</sequence>
<dbReference type="CDD" id="cd12306">
    <property type="entry name" value="RRM_II_PABPs"/>
    <property type="match status" value="1"/>
</dbReference>
<evidence type="ECO:0000256" key="1">
    <source>
        <dbReference type="ARBA" id="ARBA00022884"/>
    </source>
</evidence>
<feature type="region of interest" description="Disordered" evidence="3">
    <location>
        <begin position="1"/>
        <end position="35"/>
    </location>
</feature>
<evidence type="ECO:0000313" key="5">
    <source>
        <dbReference type="EMBL" id="CAG9315282.1"/>
    </source>
</evidence>
<dbReference type="EMBL" id="CAJZBQ010000013">
    <property type="protein sequence ID" value="CAG9315282.1"/>
    <property type="molecule type" value="Genomic_DNA"/>
</dbReference>
<keyword evidence="6" id="KW-1185">Reference proteome</keyword>